<keyword evidence="2" id="KW-1185">Reference proteome</keyword>
<evidence type="ECO:0000313" key="1">
    <source>
        <dbReference type="EMBL" id="NDY57390.1"/>
    </source>
</evidence>
<gene>
    <name evidence="1" type="ORF">G3N56_11620</name>
</gene>
<sequence length="207" mass="23936">METITKLKERIKELEYEIQIKNNSNDIVICQSDNDTVCDDANCEGSRGAGRPPYYSSVQEMQAAIDAYFHMADEKGWPYTVPDLALALGFTSRQSLLNYSYKHEYMDTIKRAKLRIEGQRARQLVQGQGMVAGQIFDLKNNFGWRDQQDHEQTRGAMTLVQNNIGLPGMPPEPKSIDEWEGWYRNWQEKKLKEERRARVEVVEQRGG</sequence>
<dbReference type="InterPro" id="IPR032066">
    <property type="entry name" value="GP3_package"/>
</dbReference>
<proteinExistence type="predicted"/>
<dbReference type="Proteomes" id="UP000469724">
    <property type="component" value="Unassembled WGS sequence"/>
</dbReference>
<organism evidence="1 2">
    <name type="scientific">Desulfolutivibrio sulfodismutans</name>
    <dbReference type="NCBI Taxonomy" id="63561"/>
    <lineage>
        <taxon>Bacteria</taxon>
        <taxon>Pseudomonadati</taxon>
        <taxon>Thermodesulfobacteriota</taxon>
        <taxon>Desulfovibrionia</taxon>
        <taxon>Desulfovibrionales</taxon>
        <taxon>Desulfovibrionaceae</taxon>
        <taxon>Desulfolutivibrio</taxon>
    </lineage>
</organism>
<protein>
    <submittedName>
        <fullName evidence="1">Uncharacterized protein</fullName>
    </submittedName>
</protein>
<evidence type="ECO:0000313" key="2">
    <source>
        <dbReference type="Proteomes" id="UP000469724"/>
    </source>
</evidence>
<dbReference type="RefSeq" id="WP_163302432.1">
    <property type="nucleotide sequence ID" value="NZ_JAAGRQ010000046.1"/>
</dbReference>
<reference evidence="1 2" key="1">
    <citation type="submission" date="2020-02" db="EMBL/GenBank/DDBJ databases">
        <title>Comparative genomics of sulfur disproportionating microorganisms.</title>
        <authorList>
            <person name="Ward L.M."/>
            <person name="Bertran E."/>
            <person name="Johnston D.T."/>
        </authorList>
    </citation>
    <scope>NUCLEOTIDE SEQUENCE [LARGE SCALE GENOMIC DNA]</scope>
    <source>
        <strain evidence="1 2">DSM 3696</strain>
    </source>
</reference>
<dbReference type="AlphaFoldDB" id="A0A7K3NMH2"/>
<accession>A0A7K3NMH2</accession>
<name>A0A7K3NMH2_9BACT</name>
<dbReference type="Pfam" id="PF16677">
    <property type="entry name" value="GP3_package"/>
    <property type="match status" value="1"/>
</dbReference>
<dbReference type="Gene3D" id="1.10.132.80">
    <property type="match status" value="1"/>
</dbReference>
<comment type="caution">
    <text evidence="1">The sequence shown here is derived from an EMBL/GenBank/DDBJ whole genome shotgun (WGS) entry which is preliminary data.</text>
</comment>
<dbReference type="EMBL" id="JAAGRQ010000046">
    <property type="protein sequence ID" value="NDY57390.1"/>
    <property type="molecule type" value="Genomic_DNA"/>
</dbReference>